<feature type="non-terminal residue" evidence="2">
    <location>
        <position position="1"/>
    </location>
</feature>
<sequence>EPHAATRLAPDVESSPRRQPCSPHRCGWRGYPGGSSGSVGSGTYAHAPRRPRSLGRDVARHNARQLFLVLPARRSGGAPGFDGL</sequence>
<accession>A0A6J4VMJ7</accession>
<evidence type="ECO:0000256" key="1">
    <source>
        <dbReference type="SAM" id="MobiDB-lite"/>
    </source>
</evidence>
<feature type="region of interest" description="Disordered" evidence="1">
    <location>
        <begin position="1"/>
        <end position="52"/>
    </location>
</feature>
<dbReference type="AlphaFoldDB" id="A0A6J4VMJ7"/>
<protein>
    <submittedName>
        <fullName evidence="2">Uncharacterized protein</fullName>
    </submittedName>
</protein>
<feature type="compositionally biased region" description="Gly residues" evidence="1">
    <location>
        <begin position="30"/>
        <end position="40"/>
    </location>
</feature>
<dbReference type="EMBL" id="CADCWP010000262">
    <property type="protein sequence ID" value="CAA9581664.1"/>
    <property type="molecule type" value="Genomic_DNA"/>
</dbReference>
<feature type="non-terminal residue" evidence="2">
    <location>
        <position position="84"/>
    </location>
</feature>
<name>A0A6J4VMJ7_9DEIN</name>
<reference evidence="2" key="1">
    <citation type="submission" date="2020-02" db="EMBL/GenBank/DDBJ databases">
        <authorList>
            <person name="Meier V. D."/>
        </authorList>
    </citation>
    <scope>NUCLEOTIDE SEQUENCE</scope>
    <source>
        <strain evidence="2">AVDCRST_MAG86</strain>
    </source>
</reference>
<evidence type="ECO:0000313" key="2">
    <source>
        <dbReference type="EMBL" id="CAA9581664.1"/>
    </source>
</evidence>
<organism evidence="2">
    <name type="scientific">uncultured Truepera sp</name>
    <dbReference type="NCBI Taxonomy" id="543023"/>
    <lineage>
        <taxon>Bacteria</taxon>
        <taxon>Thermotogati</taxon>
        <taxon>Deinococcota</taxon>
        <taxon>Deinococci</taxon>
        <taxon>Trueperales</taxon>
        <taxon>Trueperaceae</taxon>
        <taxon>Truepera</taxon>
        <taxon>environmental samples</taxon>
    </lineage>
</organism>
<proteinExistence type="predicted"/>
<gene>
    <name evidence="2" type="ORF">AVDCRST_MAG86-2862</name>
</gene>